<evidence type="ECO:0000256" key="1">
    <source>
        <dbReference type="SAM" id="MobiDB-lite"/>
    </source>
</evidence>
<dbReference type="InParanoid" id="A0A0P0XQ45"/>
<reference evidence="3" key="1">
    <citation type="journal article" date="2005" name="Nature">
        <title>The map-based sequence of the rice genome.</title>
        <authorList>
            <consortium name="International rice genome sequencing project (IRGSP)"/>
            <person name="Matsumoto T."/>
            <person name="Wu J."/>
            <person name="Kanamori H."/>
            <person name="Katayose Y."/>
            <person name="Fujisawa M."/>
            <person name="Namiki N."/>
            <person name="Mizuno H."/>
            <person name="Yamamoto K."/>
            <person name="Antonio B.A."/>
            <person name="Baba T."/>
            <person name="Sakata K."/>
            <person name="Nagamura Y."/>
            <person name="Aoki H."/>
            <person name="Arikawa K."/>
            <person name="Arita K."/>
            <person name="Bito T."/>
            <person name="Chiden Y."/>
            <person name="Fujitsuka N."/>
            <person name="Fukunaka R."/>
            <person name="Hamada M."/>
            <person name="Harada C."/>
            <person name="Hayashi A."/>
            <person name="Hijishita S."/>
            <person name="Honda M."/>
            <person name="Hosokawa S."/>
            <person name="Ichikawa Y."/>
            <person name="Idonuma A."/>
            <person name="Iijima M."/>
            <person name="Ikeda M."/>
            <person name="Ikeno M."/>
            <person name="Ito K."/>
            <person name="Ito S."/>
            <person name="Ito T."/>
            <person name="Ito Y."/>
            <person name="Ito Y."/>
            <person name="Iwabuchi A."/>
            <person name="Kamiya K."/>
            <person name="Karasawa W."/>
            <person name="Kurita K."/>
            <person name="Katagiri S."/>
            <person name="Kikuta A."/>
            <person name="Kobayashi H."/>
            <person name="Kobayashi N."/>
            <person name="Machita K."/>
            <person name="Maehara T."/>
            <person name="Masukawa M."/>
            <person name="Mizubayashi T."/>
            <person name="Mukai Y."/>
            <person name="Nagasaki H."/>
            <person name="Nagata Y."/>
            <person name="Naito S."/>
            <person name="Nakashima M."/>
            <person name="Nakama Y."/>
            <person name="Nakamichi Y."/>
            <person name="Nakamura M."/>
            <person name="Meguro A."/>
            <person name="Negishi M."/>
            <person name="Ohta I."/>
            <person name="Ohta T."/>
            <person name="Okamoto M."/>
            <person name="Ono N."/>
            <person name="Saji S."/>
            <person name="Sakaguchi M."/>
            <person name="Sakai K."/>
            <person name="Shibata M."/>
            <person name="Shimokawa T."/>
            <person name="Song J."/>
            <person name="Takazaki Y."/>
            <person name="Terasawa K."/>
            <person name="Tsugane M."/>
            <person name="Tsuji K."/>
            <person name="Ueda S."/>
            <person name="Waki K."/>
            <person name="Yamagata H."/>
            <person name="Yamamoto M."/>
            <person name="Yamamoto S."/>
            <person name="Yamane H."/>
            <person name="Yoshiki S."/>
            <person name="Yoshihara R."/>
            <person name="Yukawa K."/>
            <person name="Zhong H."/>
            <person name="Yano M."/>
            <person name="Yuan Q."/>
            <person name="Ouyang S."/>
            <person name="Liu J."/>
            <person name="Jones K.M."/>
            <person name="Gansberger K."/>
            <person name="Moffat K."/>
            <person name="Hill J."/>
            <person name="Bera J."/>
            <person name="Fadrosh D."/>
            <person name="Jin S."/>
            <person name="Johri S."/>
            <person name="Kim M."/>
            <person name="Overton L."/>
            <person name="Reardon M."/>
            <person name="Tsitrin T."/>
            <person name="Vuong H."/>
            <person name="Weaver B."/>
            <person name="Ciecko A."/>
            <person name="Tallon L."/>
            <person name="Jackson J."/>
            <person name="Pai G."/>
            <person name="Aken S.V."/>
            <person name="Utterback T."/>
            <person name="Reidmuller S."/>
            <person name="Feldblyum T."/>
            <person name="Hsiao J."/>
            <person name="Zismann V."/>
            <person name="Iobst S."/>
            <person name="de Vazeille A.R."/>
            <person name="Buell C.R."/>
            <person name="Ying K."/>
            <person name="Li Y."/>
            <person name="Lu T."/>
            <person name="Huang Y."/>
            <person name="Zhao Q."/>
            <person name="Feng Q."/>
            <person name="Zhang L."/>
            <person name="Zhu J."/>
            <person name="Weng Q."/>
            <person name="Mu J."/>
            <person name="Lu Y."/>
            <person name="Fan D."/>
            <person name="Liu Y."/>
            <person name="Guan J."/>
            <person name="Zhang Y."/>
            <person name="Yu S."/>
            <person name="Liu X."/>
            <person name="Zhang Y."/>
            <person name="Hong G."/>
            <person name="Han B."/>
            <person name="Choisne N."/>
            <person name="Demange N."/>
            <person name="Orjeda G."/>
            <person name="Samain S."/>
            <person name="Cattolico L."/>
            <person name="Pelletier E."/>
            <person name="Couloux A."/>
            <person name="Segurens B."/>
            <person name="Wincker P."/>
            <person name="D'Hont A."/>
            <person name="Scarpelli C."/>
            <person name="Weissenbach J."/>
            <person name="Salanoubat M."/>
            <person name="Quetier F."/>
            <person name="Yu Y."/>
            <person name="Kim H.R."/>
            <person name="Rambo T."/>
            <person name="Currie J."/>
            <person name="Collura K."/>
            <person name="Luo M."/>
            <person name="Yang T."/>
            <person name="Ammiraju J.S.S."/>
            <person name="Engler F."/>
            <person name="Soderlund C."/>
            <person name="Wing R.A."/>
            <person name="Palmer L.E."/>
            <person name="de la Bastide M."/>
            <person name="Spiegel L."/>
            <person name="Nascimento L."/>
            <person name="Zutavern T."/>
            <person name="O'Shaughnessy A."/>
            <person name="Dike S."/>
            <person name="Dedhia N."/>
            <person name="Preston R."/>
            <person name="Balija V."/>
            <person name="McCombie W.R."/>
            <person name="Chow T."/>
            <person name="Chen H."/>
            <person name="Chung M."/>
            <person name="Chen C."/>
            <person name="Shaw J."/>
            <person name="Wu H."/>
            <person name="Hsiao K."/>
            <person name="Chao Y."/>
            <person name="Chu M."/>
            <person name="Cheng C."/>
            <person name="Hour A."/>
            <person name="Lee P."/>
            <person name="Lin S."/>
            <person name="Lin Y."/>
            <person name="Liou J."/>
            <person name="Liu S."/>
            <person name="Hsing Y."/>
            <person name="Raghuvanshi S."/>
            <person name="Mohanty A."/>
            <person name="Bharti A.K."/>
            <person name="Gaur A."/>
            <person name="Gupta V."/>
            <person name="Kumar D."/>
            <person name="Ravi V."/>
            <person name="Vij S."/>
            <person name="Kapur A."/>
            <person name="Khurana P."/>
            <person name="Khurana P."/>
            <person name="Khurana J.P."/>
            <person name="Tyagi A.K."/>
            <person name="Gaikwad K."/>
            <person name="Singh A."/>
            <person name="Dalal V."/>
            <person name="Srivastava S."/>
            <person name="Dixit A."/>
            <person name="Pal A.K."/>
            <person name="Ghazi I.A."/>
            <person name="Yadav M."/>
            <person name="Pandit A."/>
            <person name="Bhargava A."/>
            <person name="Sureshbabu K."/>
            <person name="Batra K."/>
            <person name="Sharma T.R."/>
            <person name="Mohapatra T."/>
            <person name="Singh N.K."/>
            <person name="Messing J."/>
            <person name="Nelson A.B."/>
            <person name="Fuks G."/>
            <person name="Kavchok S."/>
            <person name="Keizer G."/>
            <person name="Linton E."/>
            <person name="Llaca V."/>
            <person name="Song R."/>
            <person name="Tanyolac B."/>
            <person name="Young S."/>
            <person name="Ho-Il K."/>
            <person name="Hahn J.H."/>
            <person name="Sangsakoo G."/>
            <person name="Vanavichit A."/>
            <person name="de Mattos Luiz.A.T."/>
            <person name="Zimmer P.D."/>
            <person name="Malone G."/>
            <person name="Dellagostin O."/>
            <person name="de Oliveira A.C."/>
            <person name="Bevan M."/>
            <person name="Bancroft I."/>
            <person name="Minx P."/>
            <person name="Cordum H."/>
            <person name="Wilson R."/>
            <person name="Cheng Z."/>
            <person name="Jin W."/>
            <person name="Jiang J."/>
            <person name="Leong S.A."/>
            <person name="Iwama H."/>
            <person name="Gojobori T."/>
            <person name="Itoh T."/>
            <person name="Niimura Y."/>
            <person name="Fujii Y."/>
            <person name="Habara T."/>
            <person name="Sakai H."/>
            <person name="Sato Y."/>
            <person name="Wilson G."/>
            <person name="Kumar K."/>
            <person name="McCouch S."/>
            <person name="Juretic N."/>
            <person name="Hoen D."/>
            <person name="Wright S."/>
            <person name="Bruskiewich R."/>
            <person name="Bureau T."/>
            <person name="Miyao A."/>
            <person name="Hirochika H."/>
            <person name="Nishikawa T."/>
            <person name="Kadowaki K."/>
            <person name="Sugiura M."/>
            <person name="Burr B."/>
            <person name="Sasaki T."/>
        </authorList>
    </citation>
    <scope>NUCLEOTIDE SEQUENCE [LARGE SCALE GENOMIC DNA]</scope>
    <source>
        <strain evidence="3">cv. Nipponbare</strain>
    </source>
</reference>
<reference evidence="2 3" key="3">
    <citation type="journal article" date="2013" name="Rice">
        <title>Improvement of the Oryza sativa Nipponbare reference genome using next generation sequence and optical map data.</title>
        <authorList>
            <person name="Kawahara Y."/>
            <person name="de la Bastide M."/>
            <person name="Hamilton J.P."/>
            <person name="Kanamori H."/>
            <person name="McCombie W.R."/>
            <person name="Ouyang S."/>
            <person name="Schwartz D.C."/>
            <person name="Tanaka T."/>
            <person name="Wu J."/>
            <person name="Zhou S."/>
            <person name="Childs K.L."/>
            <person name="Davidson R.M."/>
            <person name="Lin H."/>
            <person name="Quesada-Ocampo L."/>
            <person name="Vaillancourt B."/>
            <person name="Sakai H."/>
            <person name="Lee S.S."/>
            <person name="Kim J."/>
            <person name="Numa H."/>
            <person name="Itoh T."/>
            <person name="Buell C.R."/>
            <person name="Matsumoto T."/>
        </authorList>
    </citation>
    <scope>NUCLEOTIDE SEQUENCE [LARGE SCALE GENOMIC DNA]</scope>
    <source>
        <strain evidence="3">cv. Nipponbare</strain>
    </source>
</reference>
<name>A0A0P0XQ45_ORYSJ</name>
<keyword evidence="3" id="KW-1185">Reference proteome</keyword>
<dbReference type="PaxDb" id="39947-A0A0P0XQ45"/>
<gene>
    <name evidence="2" type="ordered locus">Os09g0544750</name>
    <name evidence="2" type="ORF">OSNPB_090544750</name>
</gene>
<dbReference type="STRING" id="39947.A0A0P0XQ45"/>
<evidence type="ECO:0000313" key="2">
    <source>
        <dbReference type="EMBL" id="BAT09231.1"/>
    </source>
</evidence>
<accession>A0A0P0XQ45</accession>
<feature type="region of interest" description="Disordered" evidence="1">
    <location>
        <begin position="115"/>
        <end position="139"/>
    </location>
</feature>
<feature type="region of interest" description="Disordered" evidence="1">
    <location>
        <begin position="153"/>
        <end position="196"/>
    </location>
</feature>
<dbReference type="Proteomes" id="UP000059680">
    <property type="component" value="Chromosome 9"/>
</dbReference>
<dbReference type="EMBL" id="AP014965">
    <property type="protein sequence ID" value="BAT09231.1"/>
    <property type="molecule type" value="Genomic_DNA"/>
</dbReference>
<reference evidence="2 3" key="2">
    <citation type="journal article" date="2013" name="Plant Cell Physiol.">
        <title>Rice Annotation Project Database (RAP-DB): an integrative and interactive database for rice genomics.</title>
        <authorList>
            <person name="Sakai H."/>
            <person name="Lee S.S."/>
            <person name="Tanaka T."/>
            <person name="Numa H."/>
            <person name="Kim J."/>
            <person name="Kawahara Y."/>
            <person name="Wakimoto H."/>
            <person name="Yang C.C."/>
            <person name="Iwamoto M."/>
            <person name="Abe T."/>
            <person name="Yamada Y."/>
            <person name="Muto A."/>
            <person name="Inokuchi H."/>
            <person name="Ikemura T."/>
            <person name="Matsumoto T."/>
            <person name="Sasaki T."/>
            <person name="Itoh T."/>
        </authorList>
    </citation>
    <scope>NUCLEOTIDE SEQUENCE [LARGE SCALE GENOMIC DNA]</scope>
    <source>
        <strain evidence="3">cv. Nipponbare</strain>
    </source>
</reference>
<evidence type="ECO:0000313" key="3">
    <source>
        <dbReference type="Proteomes" id="UP000059680"/>
    </source>
</evidence>
<dbReference type="AlphaFoldDB" id="A0A0P0XQ45"/>
<sequence length="242" mass="26630">LFGAQVDGHLVEGGAILDVELLEQHHGGDGGHGLDAQVVHHQVRHHLLHVPALAAGRRLLLLRRLAAAAGRPLHLHRHRLPAPRAREARRVRHVQRVRPARHRVRVAPVVPLRRRRRRRRGALAEQGKRGGGENGGGEHRVAAVWARGGRRREEEGVVEGARGGVERGEGARRGDAVAGEDARGEPRGHAEEADEEVHRVLARLRVQHAPRPLVHQQLQLRPGGLRRRRVVRRGGGGHAGLV</sequence>
<feature type="non-terminal residue" evidence="2">
    <location>
        <position position="242"/>
    </location>
</feature>
<proteinExistence type="predicted"/>
<feature type="non-terminal residue" evidence="2">
    <location>
        <position position="1"/>
    </location>
</feature>
<dbReference type="FunCoup" id="A0A0P0XQ45">
    <property type="interactions" value="331"/>
</dbReference>
<organism evidence="2 3">
    <name type="scientific">Oryza sativa subsp. japonica</name>
    <name type="common">Rice</name>
    <dbReference type="NCBI Taxonomy" id="39947"/>
    <lineage>
        <taxon>Eukaryota</taxon>
        <taxon>Viridiplantae</taxon>
        <taxon>Streptophyta</taxon>
        <taxon>Embryophyta</taxon>
        <taxon>Tracheophyta</taxon>
        <taxon>Spermatophyta</taxon>
        <taxon>Magnoliopsida</taxon>
        <taxon>Liliopsida</taxon>
        <taxon>Poales</taxon>
        <taxon>Poaceae</taxon>
        <taxon>BOP clade</taxon>
        <taxon>Oryzoideae</taxon>
        <taxon>Oryzeae</taxon>
        <taxon>Oryzinae</taxon>
        <taxon>Oryza</taxon>
        <taxon>Oryza sativa</taxon>
    </lineage>
</organism>
<feature type="compositionally biased region" description="Basic and acidic residues" evidence="1">
    <location>
        <begin position="164"/>
        <end position="196"/>
    </location>
</feature>
<feature type="compositionally biased region" description="Basic and acidic residues" evidence="1">
    <location>
        <begin position="126"/>
        <end position="139"/>
    </location>
</feature>
<protein>
    <submittedName>
        <fullName evidence="2">Os09g0544750 protein</fullName>
    </submittedName>
</protein>